<dbReference type="Gramene" id="BGIOSGA029660-TA">
    <property type="protein sequence ID" value="BGIOSGA029660-PA"/>
    <property type="gene ID" value="BGIOSGA029660"/>
</dbReference>
<accession>B8BCL3</accession>
<protein>
    <recommendedName>
        <fullName evidence="1">C2 domain-containing protein</fullName>
    </recommendedName>
</protein>
<dbReference type="InterPro" id="IPR035892">
    <property type="entry name" value="C2_domain_sf"/>
</dbReference>
<feature type="domain" description="C2" evidence="1">
    <location>
        <begin position="380"/>
        <end position="461"/>
    </location>
</feature>
<dbReference type="PANTHER" id="PTHR31425:SF36">
    <property type="entry name" value="PROTEIN QUIRKY"/>
    <property type="match status" value="1"/>
</dbReference>
<dbReference type="Pfam" id="PF00168">
    <property type="entry name" value="C2"/>
    <property type="match status" value="1"/>
</dbReference>
<reference evidence="2 3" key="1">
    <citation type="journal article" date="2005" name="PLoS Biol.">
        <title>The genomes of Oryza sativa: a history of duplications.</title>
        <authorList>
            <person name="Yu J."/>
            <person name="Wang J."/>
            <person name="Lin W."/>
            <person name="Li S."/>
            <person name="Li H."/>
            <person name="Zhou J."/>
            <person name="Ni P."/>
            <person name="Dong W."/>
            <person name="Hu S."/>
            <person name="Zeng C."/>
            <person name="Zhang J."/>
            <person name="Zhang Y."/>
            <person name="Li R."/>
            <person name="Xu Z."/>
            <person name="Li S."/>
            <person name="Li X."/>
            <person name="Zheng H."/>
            <person name="Cong L."/>
            <person name="Lin L."/>
            <person name="Yin J."/>
            <person name="Geng J."/>
            <person name="Li G."/>
            <person name="Shi J."/>
            <person name="Liu J."/>
            <person name="Lv H."/>
            <person name="Li J."/>
            <person name="Wang J."/>
            <person name="Deng Y."/>
            <person name="Ran L."/>
            <person name="Shi X."/>
            <person name="Wang X."/>
            <person name="Wu Q."/>
            <person name="Li C."/>
            <person name="Ren X."/>
            <person name="Wang J."/>
            <person name="Wang X."/>
            <person name="Li D."/>
            <person name="Liu D."/>
            <person name="Zhang X."/>
            <person name="Ji Z."/>
            <person name="Zhao W."/>
            <person name="Sun Y."/>
            <person name="Zhang Z."/>
            <person name="Bao J."/>
            <person name="Han Y."/>
            <person name="Dong L."/>
            <person name="Ji J."/>
            <person name="Chen P."/>
            <person name="Wu S."/>
            <person name="Liu J."/>
            <person name="Xiao Y."/>
            <person name="Bu D."/>
            <person name="Tan J."/>
            <person name="Yang L."/>
            <person name="Ye C."/>
            <person name="Zhang J."/>
            <person name="Xu J."/>
            <person name="Zhou Y."/>
            <person name="Yu Y."/>
            <person name="Zhang B."/>
            <person name="Zhuang S."/>
            <person name="Wei H."/>
            <person name="Liu B."/>
            <person name="Lei M."/>
            <person name="Yu H."/>
            <person name="Li Y."/>
            <person name="Xu H."/>
            <person name="Wei S."/>
            <person name="He X."/>
            <person name="Fang L."/>
            <person name="Zhang Z."/>
            <person name="Zhang Y."/>
            <person name="Huang X."/>
            <person name="Su Z."/>
            <person name="Tong W."/>
            <person name="Li J."/>
            <person name="Tong Z."/>
            <person name="Li S."/>
            <person name="Ye J."/>
            <person name="Wang L."/>
            <person name="Fang L."/>
            <person name="Lei T."/>
            <person name="Chen C."/>
            <person name="Chen H."/>
            <person name="Xu Z."/>
            <person name="Li H."/>
            <person name="Huang H."/>
            <person name="Zhang F."/>
            <person name="Xu H."/>
            <person name="Li N."/>
            <person name="Zhao C."/>
            <person name="Li S."/>
            <person name="Dong L."/>
            <person name="Huang Y."/>
            <person name="Li L."/>
            <person name="Xi Y."/>
            <person name="Qi Q."/>
            <person name="Li W."/>
            <person name="Zhang B."/>
            <person name="Hu W."/>
            <person name="Zhang Y."/>
            <person name="Tian X."/>
            <person name="Jiao Y."/>
            <person name="Liang X."/>
            <person name="Jin J."/>
            <person name="Gao L."/>
            <person name="Zheng W."/>
            <person name="Hao B."/>
            <person name="Liu S."/>
            <person name="Wang W."/>
            <person name="Yuan L."/>
            <person name="Cao M."/>
            <person name="McDermott J."/>
            <person name="Samudrala R."/>
            <person name="Wang J."/>
            <person name="Wong G.K."/>
            <person name="Yang H."/>
        </authorList>
    </citation>
    <scope>NUCLEOTIDE SEQUENCE [LARGE SCALE GENOMIC DNA]</scope>
    <source>
        <strain evidence="3">cv. 93-11</strain>
    </source>
</reference>
<dbReference type="HOGENOM" id="CLU_455213_0_0_1"/>
<evidence type="ECO:0000313" key="3">
    <source>
        <dbReference type="Proteomes" id="UP000007015"/>
    </source>
</evidence>
<dbReference type="InterPro" id="IPR047259">
    <property type="entry name" value="QUIRKY-like"/>
</dbReference>
<dbReference type="PANTHER" id="PTHR31425">
    <property type="entry name" value="PHOSPHORIBOSYLANTHRANILATE TRANSFERASE ISOFORM 1"/>
    <property type="match status" value="1"/>
</dbReference>
<proteinExistence type="predicted"/>
<evidence type="ECO:0000313" key="2">
    <source>
        <dbReference type="EMBL" id="EEC84672.1"/>
    </source>
</evidence>
<dbReference type="InterPro" id="IPR000008">
    <property type="entry name" value="C2_dom"/>
</dbReference>
<name>B8BCL3_ORYSI</name>
<gene>
    <name evidence="2" type="ORF">OsI_31581</name>
</gene>
<evidence type="ECO:0000259" key="1">
    <source>
        <dbReference type="Pfam" id="PF00168"/>
    </source>
</evidence>
<sequence>MPRLAPSRRQVKSSLLVKVCHVHHCFHSRLEIGSHAIEMVLVAEDVSFCPPPTGRRFRRPSSGTPRSFVPRIRRRQVVVPSRRDMTVSEPQQLGPDLVLALASPGHGCAGSPLHLLIQVACPGPGCAAAEGDLSRRRRRGGCGSAGVHGDWGGQVEGRFRRRESGRSAEGEEELSMTLLPDGLHAEEVETLSSVCVSEGKITYVAVSGHPGGLPSEGNVLVWILVDPKHSQWKLRTVTPMSVIWDTICHALGLQRGAPPVISVLDRQDASVLYFFIQQHLVGFHLTRRLVKHSCICGHQGGTSRMVLSMGTPPIAPTQGSWQCIKVRNPFHNIVSYDDRVVLAEKSRWMKLTWAILGGVQMPAFMGCESVEIEATSEAWNLRASVIEAHDLRVPAASPGLPFDVRVKIKIGFQSARTQRSVASTSSGSAFAWEWEEDLMFVVSEPLDESLIVLVKDRTMIKEPARRGARPTSALLPAKEAAHVCSEYRPTAKQHWKPPVGVLELGIIGACGLLSTKTKGGAKYSTDAYCVAKYGKKWVRKRTVTDSPTASTRGGTSSARGRCTTRARCSRWRVFADDGDERQDYRIRKVRVHVCRVTRRR</sequence>
<dbReference type="EMBL" id="CM000134">
    <property type="protein sequence ID" value="EEC84672.1"/>
    <property type="molecule type" value="Genomic_DNA"/>
</dbReference>
<organism evidence="2 3">
    <name type="scientific">Oryza sativa subsp. indica</name>
    <name type="common">Rice</name>
    <dbReference type="NCBI Taxonomy" id="39946"/>
    <lineage>
        <taxon>Eukaryota</taxon>
        <taxon>Viridiplantae</taxon>
        <taxon>Streptophyta</taxon>
        <taxon>Embryophyta</taxon>
        <taxon>Tracheophyta</taxon>
        <taxon>Spermatophyta</taxon>
        <taxon>Magnoliopsida</taxon>
        <taxon>Liliopsida</taxon>
        <taxon>Poales</taxon>
        <taxon>Poaceae</taxon>
        <taxon>BOP clade</taxon>
        <taxon>Oryzoideae</taxon>
        <taxon>Oryzeae</taxon>
        <taxon>Oryzinae</taxon>
        <taxon>Oryza</taxon>
        <taxon>Oryza sativa</taxon>
    </lineage>
</organism>
<dbReference type="STRING" id="39946.B8BCL3"/>
<dbReference type="Proteomes" id="UP000007015">
    <property type="component" value="Chromosome 9"/>
</dbReference>
<keyword evidence="3" id="KW-1185">Reference proteome</keyword>
<dbReference type="AlphaFoldDB" id="B8BCL3"/>
<dbReference type="SUPFAM" id="SSF49562">
    <property type="entry name" value="C2 domain (Calcium/lipid-binding domain, CaLB)"/>
    <property type="match status" value="1"/>
</dbReference>